<evidence type="ECO:0000313" key="9">
    <source>
        <dbReference type="EMBL" id="KAG2540393.1"/>
    </source>
</evidence>
<dbReference type="Pfam" id="PF07714">
    <property type="entry name" value="PK_Tyr_Ser-Thr"/>
    <property type="match status" value="2"/>
</dbReference>
<evidence type="ECO:0000313" key="10">
    <source>
        <dbReference type="Proteomes" id="UP000823388"/>
    </source>
</evidence>
<dbReference type="Proteomes" id="UP000823388">
    <property type="component" value="Chromosome 9N"/>
</dbReference>
<feature type="domain" description="Protein kinase" evidence="8">
    <location>
        <begin position="366"/>
        <end position="630"/>
    </location>
</feature>
<comment type="caution">
    <text evidence="9">The sequence shown here is derived from an EMBL/GenBank/DDBJ whole genome shotgun (WGS) entry which is preliminary data.</text>
</comment>
<dbReference type="InterPro" id="IPR011009">
    <property type="entry name" value="Kinase-like_dom_sf"/>
</dbReference>
<dbReference type="PROSITE" id="PS00107">
    <property type="entry name" value="PROTEIN_KINASE_ATP"/>
    <property type="match status" value="1"/>
</dbReference>
<dbReference type="GO" id="GO:0007166">
    <property type="term" value="P:cell surface receptor signaling pathway"/>
    <property type="evidence" value="ECO:0007669"/>
    <property type="project" value="InterPro"/>
</dbReference>
<feature type="binding site" evidence="6">
    <location>
        <position position="70"/>
    </location>
    <ligand>
        <name>ATP</name>
        <dbReference type="ChEBI" id="CHEBI:30616"/>
    </ligand>
</feature>
<dbReference type="GO" id="GO:0005524">
    <property type="term" value="F:ATP binding"/>
    <property type="evidence" value="ECO:0007669"/>
    <property type="project" value="UniProtKB-UniRule"/>
</dbReference>
<dbReference type="InterPro" id="IPR000719">
    <property type="entry name" value="Prot_kinase_dom"/>
</dbReference>
<name>A0A8T0MV28_PANVG</name>
<evidence type="ECO:0000256" key="6">
    <source>
        <dbReference type="PROSITE-ProRule" id="PRU10141"/>
    </source>
</evidence>
<evidence type="ECO:0000259" key="8">
    <source>
        <dbReference type="PROSITE" id="PS50011"/>
    </source>
</evidence>
<protein>
    <recommendedName>
        <fullName evidence="8">Protein kinase domain-containing protein</fullName>
    </recommendedName>
</protein>
<feature type="region of interest" description="Disordered" evidence="7">
    <location>
        <begin position="665"/>
        <end position="691"/>
    </location>
</feature>
<evidence type="ECO:0000256" key="1">
    <source>
        <dbReference type="ARBA" id="ARBA00022527"/>
    </source>
</evidence>
<keyword evidence="4" id="KW-0418">Kinase</keyword>
<dbReference type="PANTHER" id="PTHR27005">
    <property type="entry name" value="WALL-ASSOCIATED RECEPTOR KINASE-LIKE 21"/>
    <property type="match status" value="1"/>
</dbReference>
<evidence type="ECO:0000256" key="7">
    <source>
        <dbReference type="SAM" id="MobiDB-lite"/>
    </source>
</evidence>
<dbReference type="SMART" id="SM00220">
    <property type="entry name" value="S_TKc"/>
    <property type="match status" value="1"/>
</dbReference>
<sequence>MDPTDRNNFIELLNGADQLKWTACSSHDIKRFSKNEIEKITDNYKTTVGQGAFGKVYAGILEDKSMVAVKILDHNISKMRECFAKEIIVHSQINHRNVTRLIGYCMEGDALVMVTEYIPNGNLENILHQDVRPISLDTRLRIAMECAGALAYMHSQMYTRVIHGDIKPANILLSQNLSAKISDFGISRLVNTDMSLYTTYVIGSIGYMDPLFVRTGCLTPKSDVYSFGVVLLEMFTRKKVKADHDGGLSLVDGFIRGLSRGFRRVREMFDAEISDSSSSKILDGIAKLIGECLSMEIQKRPEMTNVAERLQALRKALHQGQERVGLFFWGRKTKPDSAAEKTTIPVKRTCEESRMDLELELKDLLRCPASDLGHGTFGNTYKFRVKPDLSEQDFRHSVAVISDLRSDLVMPLRWYHCSKSDRLLVYHYMPMGSLAALLHGKNGSASAGGQVNWEWRSSIALTVARAVAAIHSAGPASCHGNIKSSNVFLTGDHEVRLSEHGLHTLVGMYFSAGAGPSGYRAPEVTLIDRDTTRRSDVYSFGVLLLELLTGRCPTNMLVLHKGHRVDLPRWVRLSVLSEDSTTKVLDADIIVDQQQENQMQQLMRLAMVCCEQIAIRRPAMSEVVQRMEEIRRSSCFHRGSAPAEKPAIFDVHSVGAPAETSIPAKETELEQSSDASANETQNKLASEEESSGMMLGSVSTIADSAVTGRGTIGTTWKVVNGDLTGIMIQEDIAFDQYIAAIKSINKELVLKLMQGVDLPDVMTQIR</sequence>
<gene>
    <name evidence="9" type="ORF">PVAP13_9NG513400</name>
</gene>
<dbReference type="PANTHER" id="PTHR27005:SF383">
    <property type="entry name" value="PROTEIN KINASE DOMAIN-CONTAINING PROTEIN"/>
    <property type="match status" value="1"/>
</dbReference>
<dbReference type="GO" id="GO:0005886">
    <property type="term" value="C:plasma membrane"/>
    <property type="evidence" value="ECO:0007669"/>
    <property type="project" value="TreeGrafter"/>
</dbReference>
<dbReference type="Gene3D" id="1.10.510.10">
    <property type="entry name" value="Transferase(Phosphotransferase) domain 1"/>
    <property type="match status" value="2"/>
</dbReference>
<dbReference type="EMBL" id="CM029054">
    <property type="protein sequence ID" value="KAG2540393.1"/>
    <property type="molecule type" value="Genomic_DNA"/>
</dbReference>
<dbReference type="InterPro" id="IPR017441">
    <property type="entry name" value="Protein_kinase_ATP_BS"/>
</dbReference>
<dbReference type="Gene3D" id="3.30.200.20">
    <property type="entry name" value="Phosphorylase Kinase, domain 1"/>
    <property type="match status" value="1"/>
</dbReference>
<organism evidence="9 10">
    <name type="scientific">Panicum virgatum</name>
    <name type="common">Blackwell switchgrass</name>
    <dbReference type="NCBI Taxonomy" id="38727"/>
    <lineage>
        <taxon>Eukaryota</taxon>
        <taxon>Viridiplantae</taxon>
        <taxon>Streptophyta</taxon>
        <taxon>Embryophyta</taxon>
        <taxon>Tracheophyta</taxon>
        <taxon>Spermatophyta</taxon>
        <taxon>Magnoliopsida</taxon>
        <taxon>Liliopsida</taxon>
        <taxon>Poales</taxon>
        <taxon>Poaceae</taxon>
        <taxon>PACMAD clade</taxon>
        <taxon>Panicoideae</taxon>
        <taxon>Panicodae</taxon>
        <taxon>Paniceae</taxon>
        <taxon>Panicinae</taxon>
        <taxon>Panicum</taxon>
        <taxon>Panicum sect. Hiantes</taxon>
    </lineage>
</organism>
<feature type="compositionally biased region" description="Polar residues" evidence="7">
    <location>
        <begin position="670"/>
        <end position="684"/>
    </location>
</feature>
<evidence type="ECO:0000256" key="3">
    <source>
        <dbReference type="ARBA" id="ARBA00022741"/>
    </source>
</evidence>
<keyword evidence="3 6" id="KW-0547">Nucleotide-binding</keyword>
<dbReference type="InterPro" id="IPR001245">
    <property type="entry name" value="Ser-Thr/Tyr_kinase_cat_dom"/>
</dbReference>
<keyword evidence="5 6" id="KW-0067">ATP-binding</keyword>
<keyword evidence="2" id="KW-0808">Transferase</keyword>
<accession>A0A8T0MV28</accession>
<dbReference type="FunFam" id="3.30.200.20:FF:000337">
    <property type="entry name" value="Wall-associated receptor kinase 3"/>
    <property type="match status" value="1"/>
</dbReference>
<dbReference type="PROSITE" id="PS50011">
    <property type="entry name" value="PROTEIN_KINASE_DOM"/>
    <property type="match status" value="2"/>
</dbReference>
<evidence type="ECO:0000256" key="5">
    <source>
        <dbReference type="ARBA" id="ARBA00022840"/>
    </source>
</evidence>
<dbReference type="PROSITE" id="PS00108">
    <property type="entry name" value="PROTEIN_KINASE_ST"/>
    <property type="match status" value="1"/>
</dbReference>
<dbReference type="GO" id="GO:0004674">
    <property type="term" value="F:protein serine/threonine kinase activity"/>
    <property type="evidence" value="ECO:0007669"/>
    <property type="project" value="UniProtKB-KW"/>
</dbReference>
<keyword evidence="10" id="KW-1185">Reference proteome</keyword>
<dbReference type="InterPro" id="IPR008271">
    <property type="entry name" value="Ser/Thr_kinase_AS"/>
</dbReference>
<dbReference type="FunFam" id="1.10.510.10:FF:000474">
    <property type="entry name" value="Wall-associated receptor kinase 3"/>
    <property type="match status" value="1"/>
</dbReference>
<dbReference type="SUPFAM" id="SSF56112">
    <property type="entry name" value="Protein kinase-like (PK-like)"/>
    <property type="match status" value="2"/>
</dbReference>
<dbReference type="AlphaFoldDB" id="A0A8T0MV28"/>
<evidence type="ECO:0000256" key="2">
    <source>
        <dbReference type="ARBA" id="ARBA00022679"/>
    </source>
</evidence>
<feature type="domain" description="Protein kinase" evidence="8">
    <location>
        <begin position="42"/>
        <end position="313"/>
    </location>
</feature>
<keyword evidence="1" id="KW-0723">Serine/threonine-protein kinase</keyword>
<evidence type="ECO:0000256" key="4">
    <source>
        <dbReference type="ARBA" id="ARBA00022777"/>
    </source>
</evidence>
<reference evidence="9" key="1">
    <citation type="submission" date="2020-05" db="EMBL/GenBank/DDBJ databases">
        <title>WGS assembly of Panicum virgatum.</title>
        <authorList>
            <person name="Lovell J.T."/>
            <person name="Jenkins J."/>
            <person name="Shu S."/>
            <person name="Juenger T.E."/>
            <person name="Schmutz J."/>
        </authorList>
    </citation>
    <scope>NUCLEOTIDE SEQUENCE</scope>
    <source>
        <strain evidence="9">AP13</strain>
    </source>
</reference>
<dbReference type="InterPro" id="IPR045274">
    <property type="entry name" value="WAK-like"/>
</dbReference>
<proteinExistence type="predicted"/>